<evidence type="ECO:0000256" key="10">
    <source>
        <dbReference type="SAM" id="MobiDB-lite"/>
    </source>
</evidence>
<evidence type="ECO:0000256" key="7">
    <source>
        <dbReference type="ARBA" id="ARBA00034139"/>
    </source>
</evidence>
<sequence length="274" mass="31836">MEEEKENPEALIATFQSLSAEGDLLLQRGAFHEAIQIYTKAIEIRPTDKHCLVARARCYIQIGCPQEALKDANTSLKEDQTYYKGIYLKAEALYAEGDFELALLYFHRGNKLRPELYEFRVGILKSREAINNSIGDPKKMKIHVPSRLRKTIQALSEQKEDKDKKDEDKRPYHTNVKLSSAMEGKLLEELHDDKLYLQELLNDRDFADFPDEQIQALVNDGLKYLTTRIGFWRQQYPLYARPKEVKIVPRMKKGKEEHEPKPMTAQRKTVTANH</sequence>
<dbReference type="SUPFAM" id="SSF48452">
    <property type="entry name" value="TPR-like"/>
    <property type="match status" value="1"/>
</dbReference>
<dbReference type="PANTHER" id="PTHR23040:SF1">
    <property type="entry name" value="OUTER DYNEIN ARM-DOCKING COMPLEX SUBUNIT 4"/>
    <property type="match status" value="1"/>
</dbReference>
<feature type="region of interest" description="Disordered" evidence="10">
    <location>
        <begin position="252"/>
        <end position="274"/>
    </location>
</feature>
<comment type="subcellular location">
    <subcellularLocation>
        <location evidence="1">Cytoplasm</location>
        <location evidence="1">Cytoskeleton</location>
        <location evidence="1">Cilium axoneme</location>
    </subcellularLocation>
</comment>
<evidence type="ECO:0000256" key="8">
    <source>
        <dbReference type="ARBA" id="ARBA00034143"/>
    </source>
</evidence>
<comment type="caution">
    <text evidence="11">The sequence shown here is derived from an EMBL/GenBank/DDBJ whole genome shotgun (WGS) entry which is preliminary data.</text>
</comment>
<keyword evidence="6" id="KW-0966">Cell projection</keyword>
<name>A0AAD5U973_9FUNG</name>
<gene>
    <name evidence="11" type="primary">TTC25_1</name>
    <name evidence="11" type="ORF">HK103_002610</name>
</gene>
<keyword evidence="12" id="KW-1185">Reference proteome</keyword>
<dbReference type="Proteomes" id="UP001210925">
    <property type="component" value="Unassembled WGS sequence"/>
</dbReference>
<evidence type="ECO:0000256" key="1">
    <source>
        <dbReference type="ARBA" id="ARBA00004430"/>
    </source>
</evidence>
<feature type="compositionally biased region" description="Basic and acidic residues" evidence="10">
    <location>
        <begin position="157"/>
        <end position="171"/>
    </location>
</feature>
<feature type="region of interest" description="Disordered" evidence="10">
    <location>
        <begin position="155"/>
        <end position="175"/>
    </location>
</feature>
<dbReference type="InterPro" id="IPR040111">
    <property type="entry name" value="ODAD4"/>
</dbReference>
<accession>A0AAD5U973</accession>
<keyword evidence="3" id="KW-0677">Repeat</keyword>
<dbReference type="PANTHER" id="PTHR23040">
    <property type="match status" value="1"/>
</dbReference>
<evidence type="ECO:0000313" key="11">
    <source>
        <dbReference type="EMBL" id="KAJ3251149.1"/>
    </source>
</evidence>
<dbReference type="AlphaFoldDB" id="A0AAD5U973"/>
<evidence type="ECO:0000256" key="3">
    <source>
        <dbReference type="ARBA" id="ARBA00022737"/>
    </source>
</evidence>
<dbReference type="GO" id="GO:0005930">
    <property type="term" value="C:axoneme"/>
    <property type="evidence" value="ECO:0007669"/>
    <property type="project" value="UniProtKB-SubCell"/>
</dbReference>
<dbReference type="Pfam" id="PF14559">
    <property type="entry name" value="TPR_19"/>
    <property type="match status" value="1"/>
</dbReference>
<dbReference type="InterPro" id="IPR011990">
    <property type="entry name" value="TPR-like_helical_dom_sf"/>
</dbReference>
<dbReference type="InterPro" id="IPR019734">
    <property type="entry name" value="TPR_rpt"/>
</dbReference>
<dbReference type="Gene3D" id="1.25.40.10">
    <property type="entry name" value="Tetratricopeptide repeat domain"/>
    <property type="match status" value="1"/>
</dbReference>
<dbReference type="PROSITE" id="PS50005">
    <property type="entry name" value="TPR"/>
    <property type="match status" value="1"/>
</dbReference>
<feature type="repeat" description="TPR" evidence="9">
    <location>
        <begin position="15"/>
        <end position="48"/>
    </location>
</feature>
<reference evidence="11" key="1">
    <citation type="submission" date="2020-05" db="EMBL/GenBank/DDBJ databases">
        <title>Phylogenomic resolution of chytrid fungi.</title>
        <authorList>
            <person name="Stajich J.E."/>
            <person name="Amses K."/>
            <person name="Simmons R."/>
            <person name="Seto K."/>
            <person name="Myers J."/>
            <person name="Bonds A."/>
            <person name="Quandt C.A."/>
            <person name="Barry K."/>
            <person name="Liu P."/>
            <person name="Grigoriev I."/>
            <person name="Longcore J.E."/>
            <person name="James T.Y."/>
        </authorList>
    </citation>
    <scope>NUCLEOTIDE SEQUENCE</scope>
    <source>
        <strain evidence="11">PLAUS21</strain>
    </source>
</reference>
<evidence type="ECO:0000256" key="6">
    <source>
        <dbReference type="ARBA" id="ARBA00023273"/>
    </source>
</evidence>
<keyword evidence="2" id="KW-0963">Cytoplasm</keyword>
<evidence type="ECO:0000256" key="5">
    <source>
        <dbReference type="ARBA" id="ARBA00023212"/>
    </source>
</evidence>
<organism evidence="11 12">
    <name type="scientific">Boothiomyces macroporosus</name>
    <dbReference type="NCBI Taxonomy" id="261099"/>
    <lineage>
        <taxon>Eukaryota</taxon>
        <taxon>Fungi</taxon>
        <taxon>Fungi incertae sedis</taxon>
        <taxon>Chytridiomycota</taxon>
        <taxon>Chytridiomycota incertae sedis</taxon>
        <taxon>Chytridiomycetes</taxon>
        <taxon>Rhizophydiales</taxon>
        <taxon>Terramycetaceae</taxon>
        <taxon>Boothiomyces</taxon>
    </lineage>
</organism>
<keyword evidence="5" id="KW-0206">Cytoskeleton</keyword>
<dbReference type="EMBL" id="JADGKB010000198">
    <property type="protein sequence ID" value="KAJ3251149.1"/>
    <property type="molecule type" value="Genomic_DNA"/>
</dbReference>
<dbReference type="SMART" id="SM00028">
    <property type="entry name" value="TPR"/>
    <property type="match status" value="3"/>
</dbReference>
<evidence type="ECO:0000256" key="2">
    <source>
        <dbReference type="ARBA" id="ARBA00022490"/>
    </source>
</evidence>
<evidence type="ECO:0000256" key="9">
    <source>
        <dbReference type="PROSITE-ProRule" id="PRU00339"/>
    </source>
</evidence>
<evidence type="ECO:0000256" key="4">
    <source>
        <dbReference type="ARBA" id="ARBA00022803"/>
    </source>
</evidence>
<evidence type="ECO:0000313" key="12">
    <source>
        <dbReference type="Proteomes" id="UP001210925"/>
    </source>
</evidence>
<keyword evidence="4 9" id="KW-0802">TPR repeat</keyword>
<proteinExistence type="predicted"/>
<protein>
    <recommendedName>
        <fullName evidence="7">Outer dynein arm-docking complex subunit 4</fullName>
    </recommendedName>
    <alternativeName>
        <fullName evidence="8">Tetratricopeptide repeat protein 25</fullName>
    </alternativeName>
</protein>